<feature type="domain" description="O-methyltransferase dimerisation" evidence="5">
    <location>
        <begin position="77"/>
        <end position="155"/>
    </location>
</feature>
<dbReference type="InterPro" id="IPR016461">
    <property type="entry name" value="COMT-like"/>
</dbReference>
<dbReference type="Pfam" id="PF08100">
    <property type="entry name" value="Dimerisation"/>
    <property type="match status" value="1"/>
</dbReference>
<evidence type="ECO:0000313" key="7">
    <source>
        <dbReference type="Proteomes" id="UP000218811"/>
    </source>
</evidence>
<dbReference type="PROSITE" id="PS51683">
    <property type="entry name" value="SAM_OMT_II"/>
    <property type="match status" value="1"/>
</dbReference>
<evidence type="ECO:0000256" key="2">
    <source>
        <dbReference type="ARBA" id="ARBA00022679"/>
    </source>
</evidence>
<dbReference type="SUPFAM" id="SSF46785">
    <property type="entry name" value="Winged helix' DNA-binding domain"/>
    <property type="match status" value="1"/>
</dbReference>
<dbReference type="Gene3D" id="3.40.50.150">
    <property type="entry name" value="Vaccinia Virus protein VP39"/>
    <property type="match status" value="1"/>
</dbReference>
<dbReference type="InterPro" id="IPR036390">
    <property type="entry name" value="WH_DNA-bd_sf"/>
</dbReference>
<dbReference type="Gene3D" id="1.10.10.10">
    <property type="entry name" value="Winged helix-like DNA-binding domain superfamily/Winged helix DNA-binding domain"/>
    <property type="match status" value="1"/>
</dbReference>
<keyword evidence="2 6" id="KW-0808">Transferase</keyword>
<dbReference type="EMBL" id="KB468113">
    <property type="protein sequence ID" value="PCH41151.1"/>
    <property type="molecule type" value="Genomic_DNA"/>
</dbReference>
<accession>A0A2H3JGY9</accession>
<proteinExistence type="predicted"/>
<dbReference type="STRING" id="742152.A0A2H3JGY9"/>
<dbReference type="SUPFAM" id="SSF53335">
    <property type="entry name" value="S-adenosyl-L-methionine-dependent methyltransferases"/>
    <property type="match status" value="1"/>
</dbReference>
<gene>
    <name evidence="6" type="ORF">WOLCODRAFT_151195</name>
</gene>
<dbReference type="InterPro" id="IPR012967">
    <property type="entry name" value="COMT_dimerisation"/>
</dbReference>
<name>A0A2H3JGY9_WOLCO</name>
<dbReference type="GO" id="GO:0008171">
    <property type="term" value="F:O-methyltransferase activity"/>
    <property type="evidence" value="ECO:0007669"/>
    <property type="project" value="InterPro"/>
</dbReference>
<dbReference type="InterPro" id="IPR029063">
    <property type="entry name" value="SAM-dependent_MTases_sf"/>
</dbReference>
<keyword evidence="3" id="KW-0949">S-adenosyl-L-methionine</keyword>
<dbReference type="InterPro" id="IPR001077">
    <property type="entry name" value="COMT_C"/>
</dbReference>
<evidence type="ECO:0000259" key="4">
    <source>
        <dbReference type="Pfam" id="PF00891"/>
    </source>
</evidence>
<dbReference type="GO" id="GO:0046983">
    <property type="term" value="F:protein dimerization activity"/>
    <property type="evidence" value="ECO:0007669"/>
    <property type="project" value="InterPro"/>
</dbReference>
<dbReference type="InterPro" id="IPR036388">
    <property type="entry name" value="WH-like_DNA-bd_sf"/>
</dbReference>
<evidence type="ECO:0000256" key="3">
    <source>
        <dbReference type="ARBA" id="ARBA00022691"/>
    </source>
</evidence>
<dbReference type="Pfam" id="PF00891">
    <property type="entry name" value="Methyltransf_2"/>
    <property type="match status" value="1"/>
</dbReference>
<keyword evidence="7" id="KW-1185">Reference proteome</keyword>
<dbReference type="OMA" id="TRWEWIE"/>
<dbReference type="Proteomes" id="UP000218811">
    <property type="component" value="Unassembled WGS sequence"/>
</dbReference>
<organism evidence="6 7">
    <name type="scientific">Wolfiporia cocos (strain MD-104)</name>
    <name type="common">Brown rot fungus</name>
    <dbReference type="NCBI Taxonomy" id="742152"/>
    <lineage>
        <taxon>Eukaryota</taxon>
        <taxon>Fungi</taxon>
        <taxon>Dikarya</taxon>
        <taxon>Basidiomycota</taxon>
        <taxon>Agaricomycotina</taxon>
        <taxon>Agaricomycetes</taxon>
        <taxon>Polyporales</taxon>
        <taxon>Phaeolaceae</taxon>
        <taxon>Wolfiporia</taxon>
    </lineage>
</organism>
<dbReference type="PANTHER" id="PTHR43712:SF2">
    <property type="entry name" value="O-METHYLTRANSFERASE CICE"/>
    <property type="match status" value="1"/>
</dbReference>
<reference evidence="6 7" key="1">
    <citation type="journal article" date="2012" name="Science">
        <title>The Paleozoic origin of enzymatic lignin decomposition reconstructed from 31 fungal genomes.</title>
        <authorList>
            <person name="Floudas D."/>
            <person name="Binder M."/>
            <person name="Riley R."/>
            <person name="Barry K."/>
            <person name="Blanchette R.A."/>
            <person name="Henrissat B."/>
            <person name="Martinez A.T."/>
            <person name="Otillar R."/>
            <person name="Spatafora J.W."/>
            <person name="Yadav J.S."/>
            <person name="Aerts A."/>
            <person name="Benoit I."/>
            <person name="Boyd A."/>
            <person name="Carlson A."/>
            <person name="Copeland A."/>
            <person name="Coutinho P.M."/>
            <person name="de Vries R.P."/>
            <person name="Ferreira P."/>
            <person name="Findley K."/>
            <person name="Foster B."/>
            <person name="Gaskell J."/>
            <person name="Glotzer D."/>
            <person name="Gorecki P."/>
            <person name="Heitman J."/>
            <person name="Hesse C."/>
            <person name="Hori C."/>
            <person name="Igarashi K."/>
            <person name="Jurgens J.A."/>
            <person name="Kallen N."/>
            <person name="Kersten P."/>
            <person name="Kohler A."/>
            <person name="Kuees U."/>
            <person name="Kumar T.K.A."/>
            <person name="Kuo A."/>
            <person name="LaButti K."/>
            <person name="Larrondo L.F."/>
            <person name="Lindquist E."/>
            <person name="Ling A."/>
            <person name="Lombard V."/>
            <person name="Lucas S."/>
            <person name="Lundell T."/>
            <person name="Martin R."/>
            <person name="McLaughlin D.J."/>
            <person name="Morgenstern I."/>
            <person name="Morin E."/>
            <person name="Murat C."/>
            <person name="Nagy L.G."/>
            <person name="Nolan M."/>
            <person name="Ohm R.A."/>
            <person name="Patyshakuliyeva A."/>
            <person name="Rokas A."/>
            <person name="Ruiz-Duenas F.J."/>
            <person name="Sabat G."/>
            <person name="Salamov A."/>
            <person name="Samejima M."/>
            <person name="Schmutz J."/>
            <person name="Slot J.C."/>
            <person name="St John F."/>
            <person name="Stenlid J."/>
            <person name="Sun H."/>
            <person name="Sun S."/>
            <person name="Syed K."/>
            <person name="Tsang A."/>
            <person name="Wiebenga A."/>
            <person name="Young D."/>
            <person name="Pisabarro A."/>
            <person name="Eastwood D.C."/>
            <person name="Martin F."/>
            <person name="Cullen D."/>
            <person name="Grigoriev I.V."/>
            <person name="Hibbett D.S."/>
        </authorList>
    </citation>
    <scope>NUCLEOTIDE SEQUENCE [LARGE SCALE GENOMIC DNA]</scope>
    <source>
        <strain evidence="6 7">MD-104</strain>
    </source>
</reference>
<sequence length="449" mass="49647">MSNAERAQQWRDLLRLLNDSAEVIIRDWESGEQTTPVESGAPLPSPEVYEATRIVTGACGMFLDLVQEPGSRLTEIACANFISRALHVAIQARVAEILADADPTKGMSAALISEKTGINEQKLTRVLRTLCTVHVFNEVRDGYFANNRTSDALARDPYLYDWLLLHAQEVYTASDQLLPLLFDKVKTDATSNRVTAWQDAIGADSTVWEYLEQHIEQPDGSLGPRPQLGTWARGMVGGGHAFASGMYSDYPWEALGSSTIVDVGGGAGGTSLDLAGRFPNLRFVVEDLPSTIQQAQAVWTREYPEALQRGRVKLVPHNFFTEQPIKGAEVYFMRYILHDWPDDQCVTILSHLRAAMGPDSVILVADQVINTTVGSPLLKAAPPPLPPNYGVARYFGNMHDLTMMAIHNGMERTPEMLDAVAKHAGLKVTKIWECRGIIYIAELRIREDS</sequence>
<protein>
    <submittedName>
        <fullName evidence="6">S-adenosyl-L-methionine-dependent methyltransferase</fullName>
    </submittedName>
</protein>
<evidence type="ECO:0000259" key="5">
    <source>
        <dbReference type="Pfam" id="PF08100"/>
    </source>
</evidence>
<dbReference type="PANTHER" id="PTHR43712">
    <property type="entry name" value="PUTATIVE (AFU_ORTHOLOGUE AFUA_4G14580)-RELATED"/>
    <property type="match status" value="1"/>
</dbReference>
<evidence type="ECO:0000313" key="6">
    <source>
        <dbReference type="EMBL" id="PCH41151.1"/>
    </source>
</evidence>
<keyword evidence="1 6" id="KW-0489">Methyltransferase</keyword>
<dbReference type="GO" id="GO:0032259">
    <property type="term" value="P:methylation"/>
    <property type="evidence" value="ECO:0007669"/>
    <property type="project" value="UniProtKB-KW"/>
</dbReference>
<dbReference type="AlphaFoldDB" id="A0A2H3JGY9"/>
<dbReference type="OrthoDB" id="1606438at2759"/>
<evidence type="ECO:0000256" key="1">
    <source>
        <dbReference type="ARBA" id="ARBA00022603"/>
    </source>
</evidence>
<feature type="domain" description="O-methyltransferase C-terminal" evidence="4">
    <location>
        <begin position="258"/>
        <end position="426"/>
    </location>
</feature>